<dbReference type="AlphaFoldDB" id="A0A1Z5JDU6"/>
<dbReference type="PROSITE" id="PS50097">
    <property type="entry name" value="BTB"/>
    <property type="match status" value="1"/>
</dbReference>
<dbReference type="EMBL" id="BDSP01000050">
    <property type="protein sequence ID" value="GAX12190.1"/>
    <property type="molecule type" value="Genomic_DNA"/>
</dbReference>
<feature type="compositionally biased region" description="Basic and acidic residues" evidence="2">
    <location>
        <begin position="503"/>
        <end position="563"/>
    </location>
</feature>
<feature type="compositionally biased region" description="Polar residues" evidence="2">
    <location>
        <begin position="629"/>
        <end position="640"/>
    </location>
</feature>
<comment type="caution">
    <text evidence="4">The sequence shown here is derived from an EMBL/GenBank/DDBJ whole genome shotgun (WGS) entry which is preliminary data.</text>
</comment>
<evidence type="ECO:0000256" key="2">
    <source>
        <dbReference type="SAM" id="MobiDB-lite"/>
    </source>
</evidence>
<feature type="compositionally biased region" description="Polar residues" evidence="2">
    <location>
        <begin position="18"/>
        <end position="36"/>
    </location>
</feature>
<dbReference type="InterPro" id="IPR000210">
    <property type="entry name" value="BTB/POZ_dom"/>
</dbReference>
<dbReference type="InterPro" id="IPR011333">
    <property type="entry name" value="SKP1/BTB/POZ_sf"/>
</dbReference>
<dbReference type="Proteomes" id="UP000198406">
    <property type="component" value="Unassembled WGS sequence"/>
</dbReference>
<feature type="region of interest" description="Disordered" evidence="2">
    <location>
        <begin position="15"/>
        <end position="47"/>
    </location>
</feature>
<gene>
    <name evidence="4" type="ORF">FisN_1Hh116</name>
</gene>
<dbReference type="OrthoDB" id="42878at2759"/>
<sequence>MTSILPDALDIIDEASEESSVATSLTIRSSNKSPTRPIQEANPVPQSPILLEANLSKTRARRSVPISPVPSPGSETERKIISVPFSPASVEEISVETVKHSNTRKQREHRHSSPVRGEIIVMSEETYESSSNEDELLAWRMNPVDALSDWTIRVTNKDDQSIHTYHVRKSVLATGIRRSEYFVQVFQRTTSKTPSVTDVGFATAAIRAMPHVLDYMYSTKPPNISSEWAMGMRFLAQFFGLKLLFKTVMDFIQKDLSMSTILPYCRDSINLKDEKMMGVSARHIGRNILQLPEDHPVLDLIDPPFVLEIVSVTGFESEGRDLHKANVVAAFIEKRRYDMDENSFLALTTEEVLPVFYPKTALSMLGLEVDIVKSLQGSNTLTLLEMRCIRDLAPHWTEFSEADPEQTTAIVNKLPPHVVSELLNQSLSSAKKLSFKHKGSTLDSSKYSESPTMTPKMLKVKMTRSLLKGLSSPGRLFVRENSSPDNPGKTVLRVSPRRSQSPHHKESPRKDTNDSYGDLRRSRSRDRREASENKSTSHDDRKSGHERRSGSSHSRKSDQDRKSGHSLNSDQDRKSGHSRTNDPDRKSGHESKTRRAQSPAAADSHVWRGNGSERPSTKEHSSPRRTLGPKSSSTRDQASASPARVRETLSRSLGSKSRSLLSEKGRSSSAPRKSRNDETDSDIELLKAKHNMELMKLKNEYETSLAKLRDLCLEKDQHIALYWEEIRKYERLPNDARLVSSGGLNGGPSKMPEIGTHPKDGQLYFSKKGATKYAVFYYKCD</sequence>
<proteinExistence type="predicted"/>
<evidence type="ECO:0000313" key="5">
    <source>
        <dbReference type="Proteomes" id="UP000198406"/>
    </source>
</evidence>
<feature type="domain" description="BTB" evidence="3">
    <location>
        <begin position="148"/>
        <end position="220"/>
    </location>
</feature>
<feature type="compositionally biased region" description="Polar residues" evidence="2">
    <location>
        <begin position="441"/>
        <end position="453"/>
    </location>
</feature>
<evidence type="ECO:0000259" key="3">
    <source>
        <dbReference type="PROSITE" id="PS50097"/>
    </source>
</evidence>
<protein>
    <recommendedName>
        <fullName evidence="3">BTB domain-containing protein</fullName>
    </recommendedName>
</protein>
<keyword evidence="1" id="KW-0175">Coiled coil</keyword>
<organism evidence="4 5">
    <name type="scientific">Fistulifera solaris</name>
    <name type="common">Oleaginous diatom</name>
    <dbReference type="NCBI Taxonomy" id="1519565"/>
    <lineage>
        <taxon>Eukaryota</taxon>
        <taxon>Sar</taxon>
        <taxon>Stramenopiles</taxon>
        <taxon>Ochrophyta</taxon>
        <taxon>Bacillariophyta</taxon>
        <taxon>Bacillariophyceae</taxon>
        <taxon>Bacillariophycidae</taxon>
        <taxon>Naviculales</taxon>
        <taxon>Naviculaceae</taxon>
        <taxon>Fistulifera</taxon>
    </lineage>
</organism>
<dbReference type="SUPFAM" id="SSF54695">
    <property type="entry name" value="POZ domain"/>
    <property type="match status" value="1"/>
</dbReference>
<evidence type="ECO:0000313" key="4">
    <source>
        <dbReference type="EMBL" id="GAX12190.1"/>
    </source>
</evidence>
<keyword evidence="5" id="KW-1185">Reference proteome</keyword>
<dbReference type="Gene3D" id="3.30.710.10">
    <property type="entry name" value="Potassium Channel Kv1.1, Chain A"/>
    <property type="match status" value="1"/>
</dbReference>
<name>A0A1Z5JDU6_FISSO</name>
<evidence type="ECO:0000256" key="1">
    <source>
        <dbReference type="SAM" id="Coils"/>
    </source>
</evidence>
<feature type="region of interest" description="Disordered" evidence="2">
    <location>
        <begin position="434"/>
        <end position="456"/>
    </location>
</feature>
<reference evidence="4 5" key="1">
    <citation type="journal article" date="2015" name="Plant Cell">
        <title>Oil accumulation by the oleaginous diatom Fistulifera solaris as revealed by the genome and transcriptome.</title>
        <authorList>
            <person name="Tanaka T."/>
            <person name="Maeda Y."/>
            <person name="Veluchamy A."/>
            <person name="Tanaka M."/>
            <person name="Abida H."/>
            <person name="Marechal E."/>
            <person name="Bowler C."/>
            <person name="Muto M."/>
            <person name="Sunaga Y."/>
            <person name="Tanaka M."/>
            <person name="Yoshino T."/>
            <person name="Taniguchi T."/>
            <person name="Fukuda Y."/>
            <person name="Nemoto M."/>
            <person name="Matsumoto M."/>
            <person name="Wong P.S."/>
            <person name="Aburatani S."/>
            <person name="Fujibuchi W."/>
        </authorList>
    </citation>
    <scope>NUCLEOTIDE SEQUENCE [LARGE SCALE GENOMIC DNA]</scope>
    <source>
        <strain evidence="4 5">JPCC DA0580</strain>
    </source>
</reference>
<accession>A0A1Z5JDU6</accession>
<feature type="compositionally biased region" description="Low complexity" evidence="2">
    <location>
        <begin position="650"/>
        <end position="660"/>
    </location>
</feature>
<feature type="compositionally biased region" description="Basic and acidic residues" evidence="2">
    <location>
        <begin position="570"/>
        <end position="593"/>
    </location>
</feature>
<dbReference type="InParanoid" id="A0A1Z5JDU6"/>
<feature type="region of interest" description="Disordered" evidence="2">
    <location>
        <begin position="473"/>
        <end position="682"/>
    </location>
</feature>
<feature type="coiled-coil region" evidence="1">
    <location>
        <begin position="687"/>
        <end position="714"/>
    </location>
</feature>